<feature type="transmembrane region" description="Helical" evidence="6">
    <location>
        <begin position="186"/>
        <end position="213"/>
    </location>
</feature>
<sequence>MSDSTTFKVAATPSAPTIPQITAQASSKPSTRSPSPVDNLNSASRRFPQADRGSTFWADPLYIEYSPSVTPYSSPPCTRQGSVVDLEALKKEPYITVNPKPSHGPKEPYHVFSHGKKWSVVILIGVAGLFSGLSSNIYFPALEAIAKDFHVGLQAVSLTITSYLICQAVSPIIWGSLADSTGRRPIYMASFGVYIISNIVLSFAPNYAVLLVFRGLQAVGSASTVSIGNGVIQDITPSSERGNFISFYQAIRNFSIAVGPVLGGVLANYLGFHSIFMFLLILSSLTLVSLVVFLPETMRSIAGNGSKRLGGIYRPLVESFGVKSKYHTRDASKDARRIKIDLETFTSPLKLLIQKDILTNLLFGGVVYAIWSMVTSSTTGLFKDRFHLNETMIGLAYLPNGIGTIAGSAVVARLMTRDFRACEEAYRADNRLSHEYTIPTKAIPAGFPIEHARLRNLWWIVALFIISITGYGFSLSVPQSVSDRAGYIAVPLALQFIIAATSNAVFAANQTLVSDLCPGKGASATAMNNLVRCTLGAVGVAVIDPMIAKLGPEYAFLTLAIAMACCAPLAVLTWFFGQRWRGGRTSKLQG</sequence>
<feature type="transmembrane region" description="Helical" evidence="6">
    <location>
        <begin position="457"/>
        <end position="475"/>
    </location>
</feature>
<dbReference type="PANTHER" id="PTHR23502:SF26">
    <property type="entry name" value="MAJOR FACILITATOR SUPERFAMILY (MFS) PROFILE DOMAIN-CONTAINING PROTEIN"/>
    <property type="match status" value="1"/>
</dbReference>
<keyword evidence="3 6" id="KW-1133">Transmembrane helix</keyword>
<feature type="domain" description="Major facilitator superfamily (MFS) profile" evidence="7">
    <location>
        <begin position="120"/>
        <end position="581"/>
    </location>
</feature>
<feature type="transmembrane region" description="Helical" evidence="6">
    <location>
        <begin position="118"/>
        <end position="139"/>
    </location>
</feature>
<dbReference type="Pfam" id="PF07690">
    <property type="entry name" value="MFS_1"/>
    <property type="match status" value="1"/>
</dbReference>
<dbReference type="InterPro" id="IPR036259">
    <property type="entry name" value="MFS_trans_sf"/>
</dbReference>
<keyword evidence="2 6" id="KW-0812">Transmembrane</keyword>
<feature type="transmembrane region" description="Helical" evidence="6">
    <location>
        <begin position="487"/>
        <end position="508"/>
    </location>
</feature>
<dbReference type="InterPro" id="IPR011701">
    <property type="entry name" value="MFS"/>
</dbReference>
<feature type="transmembrane region" description="Helical" evidence="6">
    <location>
        <begin position="554"/>
        <end position="577"/>
    </location>
</feature>
<comment type="subcellular location">
    <subcellularLocation>
        <location evidence="1">Membrane</location>
        <topology evidence="1">Multi-pass membrane protein</topology>
    </subcellularLocation>
</comment>
<reference evidence="8 9" key="1">
    <citation type="submission" date="2024-03" db="EMBL/GenBank/DDBJ databases">
        <title>A high-quality draft genome sequence of Diaporthe vaccinii, a causative agent of upright dieback and viscid rot disease in cranberry plants.</title>
        <authorList>
            <person name="Sarrasin M."/>
            <person name="Lang B.F."/>
            <person name="Burger G."/>
        </authorList>
    </citation>
    <scope>NUCLEOTIDE SEQUENCE [LARGE SCALE GENOMIC DNA]</scope>
    <source>
        <strain evidence="8 9">IS7</strain>
    </source>
</reference>
<proteinExistence type="predicted"/>
<dbReference type="SUPFAM" id="SSF103473">
    <property type="entry name" value="MFS general substrate transporter"/>
    <property type="match status" value="1"/>
</dbReference>
<dbReference type="Gene3D" id="1.20.1250.20">
    <property type="entry name" value="MFS general substrate transporter like domains"/>
    <property type="match status" value="1"/>
</dbReference>
<evidence type="ECO:0000256" key="1">
    <source>
        <dbReference type="ARBA" id="ARBA00004141"/>
    </source>
</evidence>
<dbReference type="InterPro" id="IPR020846">
    <property type="entry name" value="MFS_dom"/>
</dbReference>
<evidence type="ECO:0000256" key="2">
    <source>
        <dbReference type="ARBA" id="ARBA00022692"/>
    </source>
</evidence>
<feature type="compositionally biased region" description="Polar residues" evidence="5">
    <location>
        <begin position="14"/>
        <end position="44"/>
    </location>
</feature>
<evidence type="ECO:0000256" key="3">
    <source>
        <dbReference type="ARBA" id="ARBA00022989"/>
    </source>
</evidence>
<name>A0ABR4DUW7_9PEZI</name>
<feature type="transmembrane region" description="Helical" evidence="6">
    <location>
        <begin position="275"/>
        <end position="294"/>
    </location>
</feature>
<keyword evidence="4 6" id="KW-0472">Membrane</keyword>
<feature type="transmembrane region" description="Helical" evidence="6">
    <location>
        <begin position="394"/>
        <end position="412"/>
    </location>
</feature>
<evidence type="ECO:0000256" key="5">
    <source>
        <dbReference type="SAM" id="MobiDB-lite"/>
    </source>
</evidence>
<gene>
    <name evidence="8" type="ORF">FJTKL_05646</name>
</gene>
<dbReference type="PROSITE" id="PS50850">
    <property type="entry name" value="MFS"/>
    <property type="match status" value="1"/>
</dbReference>
<organism evidence="8 9">
    <name type="scientific">Diaporthe vaccinii</name>
    <dbReference type="NCBI Taxonomy" id="105482"/>
    <lineage>
        <taxon>Eukaryota</taxon>
        <taxon>Fungi</taxon>
        <taxon>Dikarya</taxon>
        <taxon>Ascomycota</taxon>
        <taxon>Pezizomycotina</taxon>
        <taxon>Sordariomycetes</taxon>
        <taxon>Sordariomycetidae</taxon>
        <taxon>Diaporthales</taxon>
        <taxon>Diaporthaceae</taxon>
        <taxon>Diaporthe</taxon>
        <taxon>Diaporthe eres species complex</taxon>
    </lineage>
</organism>
<accession>A0ABR4DUW7</accession>
<evidence type="ECO:0000313" key="8">
    <source>
        <dbReference type="EMBL" id="KAL2272999.1"/>
    </source>
</evidence>
<protein>
    <recommendedName>
        <fullName evidence="7">Major facilitator superfamily (MFS) profile domain-containing protein</fullName>
    </recommendedName>
</protein>
<feature type="transmembrane region" description="Helical" evidence="6">
    <location>
        <begin position="151"/>
        <end position="174"/>
    </location>
</feature>
<dbReference type="Proteomes" id="UP001600888">
    <property type="component" value="Unassembled WGS sequence"/>
</dbReference>
<feature type="region of interest" description="Disordered" evidence="5">
    <location>
        <begin position="1"/>
        <end position="47"/>
    </location>
</feature>
<feature type="transmembrane region" description="Helical" evidence="6">
    <location>
        <begin position="357"/>
        <end position="374"/>
    </location>
</feature>
<comment type="caution">
    <text evidence="8">The sequence shown here is derived from an EMBL/GenBank/DDBJ whole genome shotgun (WGS) entry which is preliminary data.</text>
</comment>
<evidence type="ECO:0000259" key="7">
    <source>
        <dbReference type="PROSITE" id="PS50850"/>
    </source>
</evidence>
<dbReference type="PANTHER" id="PTHR23502">
    <property type="entry name" value="MAJOR FACILITATOR SUPERFAMILY"/>
    <property type="match status" value="1"/>
</dbReference>
<evidence type="ECO:0000313" key="9">
    <source>
        <dbReference type="Proteomes" id="UP001600888"/>
    </source>
</evidence>
<evidence type="ECO:0000256" key="6">
    <source>
        <dbReference type="SAM" id="Phobius"/>
    </source>
</evidence>
<dbReference type="Gene3D" id="1.20.1720.10">
    <property type="entry name" value="Multidrug resistance protein D"/>
    <property type="match status" value="1"/>
</dbReference>
<dbReference type="EMBL" id="JBAWTH010000204">
    <property type="protein sequence ID" value="KAL2272999.1"/>
    <property type="molecule type" value="Genomic_DNA"/>
</dbReference>
<feature type="transmembrane region" description="Helical" evidence="6">
    <location>
        <begin position="529"/>
        <end position="548"/>
    </location>
</feature>
<keyword evidence="9" id="KW-1185">Reference proteome</keyword>
<evidence type="ECO:0000256" key="4">
    <source>
        <dbReference type="ARBA" id="ARBA00023136"/>
    </source>
</evidence>